<dbReference type="InterPro" id="IPR011682">
    <property type="entry name" value="Glyco_hydro_38_C"/>
</dbReference>
<sequence length="236" mass="26497">MYKRKKQEKIQLQGNVYPMTSMMYVENDSTRLSVLAAQSAGVISLSPGNLQVILDRRLNQDDNRGLGQPVTDNKRTESRFYILFEKKTPSKHKDKVIGYPSLTSAILYQHLISPLITLHVKSGKTPQSQFIPLTTSFPCELNLLNMRSSHDSVSTEVKAESLLLVHHQATDCSLPSKGLTCSTNNGKVDIESLFKDLKVKSLERRTLTDLEVHSDSSSRSLDIQPMNIAAYKLTFE</sequence>
<evidence type="ECO:0000259" key="1">
    <source>
        <dbReference type="Pfam" id="PF07748"/>
    </source>
</evidence>
<organism evidence="2 3">
    <name type="scientific">Bugula neritina</name>
    <name type="common">Brown bryozoan</name>
    <name type="synonym">Sertularia neritina</name>
    <dbReference type="NCBI Taxonomy" id="10212"/>
    <lineage>
        <taxon>Eukaryota</taxon>
        <taxon>Metazoa</taxon>
        <taxon>Spiralia</taxon>
        <taxon>Lophotrochozoa</taxon>
        <taxon>Bryozoa</taxon>
        <taxon>Gymnolaemata</taxon>
        <taxon>Cheilostomatida</taxon>
        <taxon>Flustrina</taxon>
        <taxon>Buguloidea</taxon>
        <taxon>Bugulidae</taxon>
        <taxon>Bugula</taxon>
    </lineage>
</organism>
<dbReference type="InterPro" id="IPR050843">
    <property type="entry name" value="Glycosyl_Hydrlase_38"/>
</dbReference>
<dbReference type="Gene3D" id="2.70.98.30">
    <property type="entry name" value="Golgi alpha-mannosidase II, domain 4"/>
    <property type="match status" value="1"/>
</dbReference>
<proteinExistence type="predicted"/>
<reference evidence="2" key="1">
    <citation type="submission" date="2020-06" db="EMBL/GenBank/DDBJ databases">
        <title>Draft genome of Bugula neritina, a colonial animal packing powerful symbionts and potential medicines.</title>
        <authorList>
            <person name="Rayko M."/>
        </authorList>
    </citation>
    <scope>NUCLEOTIDE SEQUENCE [LARGE SCALE GENOMIC DNA]</scope>
    <source>
        <strain evidence="2">Kwan_BN1</strain>
    </source>
</reference>
<gene>
    <name evidence="2" type="ORF">EB796_013845</name>
</gene>
<dbReference type="GO" id="GO:0006491">
    <property type="term" value="P:N-glycan processing"/>
    <property type="evidence" value="ECO:0007669"/>
    <property type="project" value="TreeGrafter"/>
</dbReference>
<evidence type="ECO:0000313" key="3">
    <source>
        <dbReference type="Proteomes" id="UP000593567"/>
    </source>
</evidence>
<dbReference type="GO" id="GO:0004559">
    <property type="term" value="F:alpha-mannosidase activity"/>
    <property type="evidence" value="ECO:0007669"/>
    <property type="project" value="InterPro"/>
</dbReference>
<dbReference type="AlphaFoldDB" id="A0A7J7JQX8"/>
<comment type="caution">
    <text evidence="2">The sequence shown here is derived from an EMBL/GenBank/DDBJ whole genome shotgun (WGS) entry which is preliminary data.</text>
</comment>
<dbReference type="EMBL" id="VXIV02002016">
    <property type="protein sequence ID" value="KAF6027848.1"/>
    <property type="molecule type" value="Genomic_DNA"/>
</dbReference>
<dbReference type="Proteomes" id="UP000593567">
    <property type="component" value="Unassembled WGS sequence"/>
</dbReference>
<name>A0A7J7JQX8_BUGNE</name>
<accession>A0A7J7JQX8</accession>
<evidence type="ECO:0000313" key="2">
    <source>
        <dbReference type="EMBL" id="KAF6027848.1"/>
    </source>
</evidence>
<dbReference type="GO" id="GO:0000139">
    <property type="term" value="C:Golgi membrane"/>
    <property type="evidence" value="ECO:0007669"/>
    <property type="project" value="TreeGrafter"/>
</dbReference>
<protein>
    <submittedName>
        <fullName evidence="2">MAN2A1</fullName>
    </submittedName>
</protein>
<dbReference type="PANTHER" id="PTHR11607:SF3">
    <property type="entry name" value="LYSOSOMAL ALPHA-MANNOSIDASE"/>
    <property type="match status" value="1"/>
</dbReference>
<dbReference type="Pfam" id="PF07748">
    <property type="entry name" value="Glyco_hydro_38C"/>
    <property type="match status" value="1"/>
</dbReference>
<dbReference type="InterPro" id="IPR011013">
    <property type="entry name" value="Gal_mutarotase_sf_dom"/>
</dbReference>
<keyword evidence="3" id="KW-1185">Reference proteome</keyword>
<dbReference type="OrthoDB" id="10261055at2759"/>
<feature type="domain" description="Glycosyl hydrolase family 38 C-terminal" evidence="1">
    <location>
        <begin position="6"/>
        <end position="64"/>
    </location>
</feature>
<dbReference type="PANTHER" id="PTHR11607">
    <property type="entry name" value="ALPHA-MANNOSIDASE"/>
    <property type="match status" value="1"/>
</dbReference>
<dbReference type="GO" id="GO:0006013">
    <property type="term" value="P:mannose metabolic process"/>
    <property type="evidence" value="ECO:0007669"/>
    <property type="project" value="InterPro"/>
</dbReference>
<dbReference type="SUPFAM" id="SSF74650">
    <property type="entry name" value="Galactose mutarotase-like"/>
    <property type="match status" value="1"/>
</dbReference>
<dbReference type="GO" id="GO:0030246">
    <property type="term" value="F:carbohydrate binding"/>
    <property type="evidence" value="ECO:0007669"/>
    <property type="project" value="InterPro"/>
</dbReference>